<keyword evidence="4" id="KW-1185">Reference proteome</keyword>
<protein>
    <submittedName>
        <fullName evidence="3">Thermonuclease family protein</fullName>
    </submittedName>
</protein>
<dbReference type="SMART" id="SM00318">
    <property type="entry name" value="SNc"/>
    <property type="match status" value="1"/>
</dbReference>
<name>A0A5B9DM03_9HYPH</name>
<keyword evidence="1" id="KW-0472">Membrane</keyword>
<gene>
    <name evidence="3" type="ORF">FNA67_06835</name>
</gene>
<dbReference type="PANTHER" id="PTHR12302">
    <property type="entry name" value="EBNA2 BINDING PROTEIN P100"/>
    <property type="match status" value="1"/>
</dbReference>
<feature type="transmembrane region" description="Helical" evidence="1">
    <location>
        <begin position="20"/>
        <end position="39"/>
    </location>
</feature>
<dbReference type="PROSITE" id="PS50830">
    <property type="entry name" value="TNASE_3"/>
    <property type="match status" value="1"/>
</dbReference>
<keyword evidence="1" id="KW-0812">Transmembrane</keyword>
<dbReference type="SUPFAM" id="SSF50199">
    <property type="entry name" value="Staphylococcal nuclease"/>
    <property type="match status" value="1"/>
</dbReference>
<dbReference type="Gene3D" id="2.40.50.90">
    <property type="match status" value="1"/>
</dbReference>
<evidence type="ECO:0000256" key="1">
    <source>
        <dbReference type="SAM" id="Phobius"/>
    </source>
</evidence>
<accession>A0A5B9DM03</accession>
<keyword evidence="1" id="KW-1133">Transmembrane helix</keyword>
<organism evidence="3 4">
    <name type="scientific">Paradevosia tibetensis</name>
    <dbReference type="NCBI Taxonomy" id="1447062"/>
    <lineage>
        <taxon>Bacteria</taxon>
        <taxon>Pseudomonadati</taxon>
        <taxon>Pseudomonadota</taxon>
        <taxon>Alphaproteobacteria</taxon>
        <taxon>Hyphomicrobiales</taxon>
        <taxon>Devosiaceae</taxon>
        <taxon>Paradevosia</taxon>
    </lineage>
</organism>
<feature type="domain" description="TNase-like" evidence="2">
    <location>
        <begin position="51"/>
        <end position="163"/>
    </location>
</feature>
<dbReference type="KEGG" id="yti:FNA67_06835"/>
<dbReference type="PANTHER" id="PTHR12302:SF26">
    <property type="entry name" value="BLR1266 PROTEIN"/>
    <property type="match status" value="1"/>
</dbReference>
<evidence type="ECO:0000313" key="4">
    <source>
        <dbReference type="Proteomes" id="UP000321062"/>
    </source>
</evidence>
<dbReference type="AlphaFoldDB" id="A0A5B9DM03"/>
<evidence type="ECO:0000313" key="3">
    <source>
        <dbReference type="EMBL" id="QEE19905.1"/>
    </source>
</evidence>
<dbReference type="OrthoDB" id="9805504at2"/>
<reference evidence="3 4" key="1">
    <citation type="journal article" date="2015" name="Int. J. Syst. Evol. Microbiol.">
        <title>Youhaiella tibetensis gen. nov., sp. nov., isolated from subsurface sediment.</title>
        <authorList>
            <person name="Wang Y.X."/>
            <person name="Huang F.Q."/>
            <person name="Nogi Y."/>
            <person name="Pang S.J."/>
            <person name="Wang P.K."/>
            <person name="Lv J."/>
        </authorList>
    </citation>
    <scope>NUCLEOTIDE SEQUENCE [LARGE SCALE GENOMIC DNA]</scope>
    <source>
        <strain evidence="4">fig4</strain>
    </source>
</reference>
<dbReference type="InterPro" id="IPR035437">
    <property type="entry name" value="SNase_OB-fold_sf"/>
</dbReference>
<dbReference type="EMBL" id="CP041690">
    <property type="protein sequence ID" value="QEE19905.1"/>
    <property type="molecule type" value="Genomic_DNA"/>
</dbReference>
<dbReference type="Proteomes" id="UP000321062">
    <property type="component" value="Chromosome"/>
</dbReference>
<sequence length="194" mass="20808">MVGERLAPSRNLRSRRGGLLQFLMVVAILAGGAVLVALLDRSGGGLAGQAHVSDGDTISINGQRVRIVGIDAPELDQTCTDKAGSAWRCGREAREHLVALIGKAPVTCASEGRDKYGRVLGRCEAGGADLGAAMIEAGFAVSYDDYKVRETLARIDRRGIWAGSFETPQKWRKDKGAEEPAFDLRGWLLSWLGN</sequence>
<evidence type="ECO:0000259" key="2">
    <source>
        <dbReference type="PROSITE" id="PS50830"/>
    </source>
</evidence>
<dbReference type="Pfam" id="PF00565">
    <property type="entry name" value="SNase"/>
    <property type="match status" value="1"/>
</dbReference>
<dbReference type="InterPro" id="IPR016071">
    <property type="entry name" value="Staphylococal_nuclease_OB-fold"/>
</dbReference>
<proteinExistence type="predicted"/>